<dbReference type="InterPro" id="IPR002797">
    <property type="entry name" value="Polysacc_synth"/>
</dbReference>
<feature type="transmembrane region" description="Helical" evidence="6">
    <location>
        <begin position="219"/>
        <end position="236"/>
    </location>
</feature>
<reference evidence="8" key="1">
    <citation type="submission" date="2017-09" db="EMBL/GenBank/DDBJ databases">
        <title>Depth-based differentiation of microbial function through sediment-hosted aquifers and enrichment of novel symbionts in the deep terrestrial subsurface.</title>
        <authorList>
            <person name="Probst A.J."/>
            <person name="Ladd B."/>
            <person name="Jarett J.K."/>
            <person name="Geller-Mcgrath D.E."/>
            <person name="Sieber C.M.K."/>
            <person name="Emerson J.B."/>
            <person name="Anantharaman K."/>
            <person name="Thomas B.C."/>
            <person name="Malmstrom R."/>
            <person name="Stieglmeier M."/>
            <person name="Klingl A."/>
            <person name="Woyke T."/>
            <person name="Ryan C.M."/>
            <person name="Banfield J.F."/>
        </authorList>
    </citation>
    <scope>NUCLEOTIDE SEQUENCE [LARGE SCALE GENOMIC DNA]</scope>
</reference>
<protein>
    <submittedName>
        <fullName evidence="7">Uncharacterized protein</fullName>
    </submittedName>
</protein>
<accession>A0A2M7DN63</accession>
<dbReference type="Proteomes" id="UP000228896">
    <property type="component" value="Unassembled WGS sequence"/>
</dbReference>
<keyword evidence="5 6" id="KW-0472">Membrane</keyword>
<feature type="transmembrane region" description="Helical" evidence="6">
    <location>
        <begin position="256"/>
        <end position="279"/>
    </location>
</feature>
<dbReference type="PANTHER" id="PTHR30250:SF11">
    <property type="entry name" value="O-ANTIGEN TRANSPORTER-RELATED"/>
    <property type="match status" value="1"/>
</dbReference>
<feature type="transmembrane region" description="Helical" evidence="6">
    <location>
        <begin position="153"/>
        <end position="170"/>
    </location>
</feature>
<feature type="transmembrane region" description="Helical" evidence="6">
    <location>
        <begin position="388"/>
        <end position="410"/>
    </location>
</feature>
<keyword evidence="4 6" id="KW-1133">Transmembrane helix</keyword>
<feature type="transmembrane region" description="Helical" evidence="6">
    <location>
        <begin position="449"/>
        <end position="467"/>
    </location>
</feature>
<name>A0A2M7DN63_9BACT</name>
<comment type="caution">
    <text evidence="7">The sequence shown here is derived from an EMBL/GenBank/DDBJ whole genome shotgun (WGS) entry which is preliminary data.</text>
</comment>
<feature type="transmembrane region" description="Helical" evidence="6">
    <location>
        <begin position="120"/>
        <end position="141"/>
    </location>
</feature>
<dbReference type="EMBL" id="PETS01000073">
    <property type="protein sequence ID" value="PIV51225.1"/>
    <property type="molecule type" value="Genomic_DNA"/>
</dbReference>
<evidence type="ECO:0000313" key="8">
    <source>
        <dbReference type="Proteomes" id="UP000228896"/>
    </source>
</evidence>
<evidence type="ECO:0000256" key="2">
    <source>
        <dbReference type="ARBA" id="ARBA00022475"/>
    </source>
</evidence>
<sequence>MYKIKIMRLLTKVAYNTIMQIISKVITALLGLAVVTIMTRYLGRTGFGQYTTIITFLSFFGIFSDLGLTLTTAQMISQPGADQNKILSNLFTLRLVSAVIFLGLAPLTVLFFPYDYIIKIGVLITSLSFLFASLNQILIGLFQKNLRMDKVSIAEIANRIFLLTGVAIAIRLDWGLWGILIMVIISSLINFLLLYLFSFRFARIKLDFDRLLWKKILKISWPLALTIIFNLIYLKADTLILSLIKTQAEVGLYGASYRVIDVLIIFPFMFSGLLLPILAGSWAAGKKIDFYNILQKSFDAMAIVAIPLAVGAQFLASPIMALVGGQEFAASGPILQILILAASIIYLGNIFSHAIIAVNKQKKIIGAYVFTSVTALAGYIIFIPKFSYFGAAWVTIYSELIISLASLFFVWKFTKFLPKINILLKSFTASIIMGGGLYGAVLIIGQLNLFITLIFGAIIYFTCLYLFGGFKFIACKEIINSANIKNNKLDS</sequence>
<evidence type="ECO:0000256" key="1">
    <source>
        <dbReference type="ARBA" id="ARBA00004651"/>
    </source>
</evidence>
<keyword evidence="2" id="KW-1003">Cell membrane</keyword>
<evidence type="ECO:0000256" key="5">
    <source>
        <dbReference type="ARBA" id="ARBA00023136"/>
    </source>
</evidence>
<feature type="transmembrane region" description="Helical" evidence="6">
    <location>
        <begin position="176"/>
        <end position="198"/>
    </location>
</feature>
<dbReference type="AlphaFoldDB" id="A0A2M7DN63"/>
<feature type="transmembrane region" description="Helical" evidence="6">
    <location>
        <begin position="334"/>
        <end position="358"/>
    </location>
</feature>
<feature type="transmembrane region" description="Helical" evidence="6">
    <location>
        <begin position="91"/>
        <end position="114"/>
    </location>
</feature>
<feature type="transmembrane region" description="Helical" evidence="6">
    <location>
        <begin position="300"/>
        <end position="322"/>
    </location>
</feature>
<feature type="transmembrane region" description="Helical" evidence="6">
    <location>
        <begin position="365"/>
        <end position="382"/>
    </location>
</feature>
<dbReference type="InterPro" id="IPR050833">
    <property type="entry name" value="Poly_Biosynth_Transport"/>
</dbReference>
<evidence type="ECO:0000256" key="3">
    <source>
        <dbReference type="ARBA" id="ARBA00022692"/>
    </source>
</evidence>
<organism evidence="7 8">
    <name type="scientific">Candidatus Falkowbacteria bacterium CG02_land_8_20_14_3_00_36_14</name>
    <dbReference type="NCBI Taxonomy" id="1974560"/>
    <lineage>
        <taxon>Bacteria</taxon>
        <taxon>Candidatus Falkowiibacteriota</taxon>
    </lineage>
</organism>
<gene>
    <name evidence="7" type="ORF">COS18_03110</name>
</gene>
<evidence type="ECO:0000256" key="6">
    <source>
        <dbReference type="SAM" id="Phobius"/>
    </source>
</evidence>
<dbReference type="PANTHER" id="PTHR30250">
    <property type="entry name" value="PST FAMILY PREDICTED COLANIC ACID TRANSPORTER"/>
    <property type="match status" value="1"/>
</dbReference>
<proteinExistence type="predicted"/>
<evidence type="ECO:0000313" key="7">
    <source>
        <dbReference type="EMBL" id="PIV51225.1"/>
    </source>
</evidence>
<comment type="subcellular location">
    <subcellularLocation>
        <location evidence="1">Cell membrane</location>
        <topology evidence="1">Multi-pass membrane protein</topology>
    </subcellularLocation>
</comment>
<dbReference type="Pfam" id="PF01943">
    <property type="entry name" value="Polysacc_synt"/>
    <property type="match status" value="1"/>
</dbReference>
<dbReference type="GO" id="GO:0005886">
    <property type="term" value="C:plasma membrane"/>
    <property type="evidence" value="ECO:0007669"/>
    <property type="project" value="UniProtKB-SubCell"/>
</dbReference>
<feature type="transmembrane region" description="Helical" evidence="6">
    <location>
        <begin position="21"/>
        <end position="41"/>
    </location>
</feature>
<evidence type="ECO:0000256" key="4">
    <source>
        <dbReference type="ARBA" id="ARBA00022989"/>
    </source>
</evidence>
<dbReference type="CDD" id="cd13128">
    <property type="entry name" value="MATE_Wzx_like"/>
    <property type="match status" value="1"/>
</dbReference>
<feature type="transmembrane region" description="Helical" evidence="6">
    <location>
        <begin position="422"/>
        <end position="443"/>
    </location>
</feature>
<feature type="transmembrane region" description="Helical" evidence="6">
    <location>
        <begin position="47"/>
        <end position="70"/>
    </location>
</feature>
<keyword evidence="3 6" id="KW-0812">Transmembrane</keyword>